<keyword evidence="1" id="KW-0812">Transmembrane</keyword>
<dbReference type="EMBL" id="JAUSUY010000002">
    <property type="protein sequence ID" value="MDT3424991.1"/>
    <property type="molecule type" value="Genomic_DNA"/>
</dbReference>
<reference evidence="2 3" key="1">
    <citation type="submission" date="2023-07" db="EMBL/GenBank/DDBJ databases">
        <title>Genomic Encyclopedia of Type Strains, Phase IV (KMG-IV): sequencing the most valuable type-strain genomes for metagenomic binning, comparative biology and taxonomic classification.</title>
        <authorList>
            <person name="Goeker M."/>
        </authorList>
    </citation>
    <scope>NUCLEOTIDE SEQUENCE [LARGE SCALE GENOMIC DNA]</scope>
    <source>
        <strain evidence="2 3">T98</strain>
    </source>
</reference>
<protein>
    <submittedName>
        <fullName evidence="2">Uncharacterized protein</fullName>
    </submittedName>
</protein>
<name>A0ABU3H2F1_9BACL</name>
<keyword evidence="3" id="KW-1185">Reference proteome</keyword>
<proteinExistence type="predicted"/>
<feature type="transmembrane region" description="Helical" evidence="1">
    <location>
        <begin position="5"/>
        <end position="24"/>
    </location>
</feature>
<keyword evidence="1" id="KW-0472">Membrane</keyword>
<dbReference type="Proteomes" id="UP001248709">
    <property type="component" value="Unassembled WGS sequence"/>
</dbReference>
<gene>
    <name evidence="2" type="ORF">J2Z22_000504</name>
</gene>
<comment type="caution">
    <text evidence="2">The sequence shown here is derived from an EMBL/GenBank/DDBJ whole genome shotgun (WGS) entry which is preliminary data.</text>
</comment>
<keyword evidence="1" id="KW-1133">Transmembrane helix</keyword>
<dbReference type="RefSeq" id="WP_025699914.1">
    <property type="nucleotide sequence ID" value="NZ_JAUSUY010000002.1"/>
</dbReference>
<evidence type="ECO:0000256" key="1">
    <source>
        <dbReference type="SAM" id="Phobius"/>
    </source>
</evidence>
<accession>A0ABU3H2F1</accession>
<organism evidence="2 3">
    <name type="scientific">Paenibacillus forsythiae</name>
    <dbReference type="NCBI Taxonomy" id="365616"/>
    <lineage>
        <taxon>Bacteria</taxon>
        <taxon>Bacillati</taxon>
        <taxon>Bacillota</taxon>
        <taxon>Bacilli</taxon>
        <taxon>Bacillales</taxon>
        <taxon>Paenibacillaceae</taxon>
        <taxon>Paenibacillus</taxon>
    </lineage>
</organism>
<evidence type="ECO:0000313" key="2">
    <source>
        <dbReference type="EMBL" id="MDT3424991.1"/>
    </source>
</evidence>
<evidence type="ECO:0000313" key="3">
    <source>
        <dbReference type="Proteomes" id="UP001248709"/>
    </source>
</evidence>
<sequence length="396" mass="45826">MTKKIIFLGLALTVICFIFFFLVLNNKSELSEPANESVVSVNDIQYKVLQDKINSNPIVATFYYEALTSKELKTDTYNWENKKFTKSTDTYRPTYANKYAIRSINNLQKRMNLSKSPIELYGQLYFYGSCPDYELFIFDSSRTGKSEWKVIFLSDDSVKEVDVKKELDEVRLDSYQISNDAVYLFTRSRNENDSDIVVYKIGTSNYEVTQTVVPLRLFNVDKVIVQLDKIFVKNDTLLLATSSFNNVFAGQGIVLRYNFTTKTAETKLLDHTIHKVLPYKDHYLVLSDEKDSFKPVIKYYDQDFNLLRTSKIEIHSQYGEPVIGARDYFYSLIDDKLYGSLSVDGISNINYLIVMNAEDAQILYLAEVSNKTRGFILQDARFHQNLKGKYVDLNSF</sequence>